<name>A0A6J5N5U3_9CAUD</name>
<reference evidence="1" key="1">
    <citation type="submission" date="2020-04" db="EMBL/GenBank/DDBJ databases">
        <authorList>
            <person name="Chiriac C."/>
            <person name="Salcher M."/>
            <person name="Ghai R."/>
            <person name="Kavagutti S V."/>
        </authorList>
    </citation>
    <scope>NUCLEOTIDE SEQUENCE</scope>
</reference>
<gene>
    <name evidence="1" type="ORF">UFOVP623_37</name>
</gene>
<sequence>MFYKYENQELIQGPFVTFPNGSFLSLDNKDLYNYPCNGYYYFETEVEAKTFFNIVDETV</sequence>
<evidence type="ECO:0000313" key="1">
    <source>
        <dbReference type="EMBL" id="CAB4153431.1"/>
    </source>
</evidence>
<organism evidence="1">
    <name type="scientific">uncultured Caudovirales phage</name>
    <dbReference type="NCBI Taxonomy" id="2100421"/>
    <lineage>
        <taxon>Viruses</taxon>
        <taxon>Duplodnaviria</taxon>
        <taxon>Heunggongvirae</taxon>
        <taxon>Uroviricota</taxon>
        <taxon>Caudoviricetes</taxon>
        <taxon>Peduoviridae</taxon>
        <taxon>Maltschvirus</taxon>
        <taxon>Maltschvirus maltsch</taxon>
    </lineage>
</organism>
<dbReference type="EMBL" id="LR796593">
    <property type="protein sequence ID" value="CAB4153431.1"/>
    <property type="molecule type" value="Genomic_DNA"/>
</dbReference>
<accession>A0A6J5N5U3</accession>
<protein>
    <submittedName>
        <fullName evidence="1">Uncharacterized protein</fullName>
    </submittedName>
</protein>
<proteinExistence type="predicted"/>